<dbReference type="Gene3D" id="3.20.20.150">
    <property type="entry name" value="Divalent-metal-dependent TIM barrel enzymes"/>
    <property type="match status" value="1"/>
</dbReference>
<accession>A0A517T4S8</accession>
<dbReference type="PANTHER" id="PTHR12110">
    <property type="entry name" value="HYDROXYPYRUVATE ISOMERASE"/>
    <property type="match status" value="1"/>
</dbReference>
<reference evidence="2 3" key="1">
    <citation type="submission" date="2019-02" db="EMBL/GenBank/DDBJ databases">
        <title>Deep-cultivation of Planctomycetes and their phenomic and genomic characterization uncovers novel biology.</title>
        <authorList>
            <person name="Wiegand S."/>
            <person name="Jogler M."/>
            <person name="Boedeker C."/>
            <person name="Pinto D."/>
            <person name="Vollmers J."/>
            <person name="Rivas-Marin E."/>
            <person name="Kohn T."/>
            <person name="Peeters S.H."/>
            <person name="Heuer A."/>
            <person name="Rast P."/>
            <person name="Oberbeckmann S."/>
            <person name="Bunk B."/>
            <person name="Jeske O."/>
            <person name="Meyerdierks A."/>
            <person name="Storesund J.E."/>
            <person name="Kallscheuer N."/>
            <person name="Luecker S."/>
            <person name="Lage O.M."/>
            <person name="Pohl T."/>
            <person name="Merkel B.J."/>
            <person name="Hornburger P."/>
            <person name="Mueller R.-W."/>
            <person name="Bruemmer F."/>
            <person name="Labrenz M."/>
            <person name="Spormann A.M."/>
            <person name="Op den Camp H."/>
            <person name="Overmann J."/>
            <person name="Amann R."/>
            <person name="Jetten M.S.M."/>
            <person name="Mascher T."/>
            <person name="Medema M.H."/>
            <person name="Devos D.P."/>
            <person name="Kaster A.-K."/>
            <person name="Ovreas L."/>
            <person name="Rohde M."/>
            <person name="Galperin M.Y."/>
            <person name="Jogler C."/>
        </authorList>
    </citation>
    <scope>NUCLEOTIDE SEQUENCE [LARGE SCALE GENOMIC DNA]</scope>
    <source>
        <strain evidence="2 3">V22</strain>
    </source>
</reference>
<proteinExistence type="predicted"/>
<evidence type="ECO:0000313" key="2">
    <source>
        <dbReference type="EMBL" id="QDT63368.1"/>
    </source>
</evidence>
<organism evidence="2 3">
    <name type="scientific">Calycomorphotria hydatis</name>
    <dbReference type="NCBI Taxonomy" id="2528027"/>
    <lineage>
        <taxon>Bacteria</taxon>
        <taxon>Pseudomonadati</taxon>
        <taxon>Planctomycetota</taxon>
        <taxon>Planctomycetia</taxon>
        <taxon>Planctomycetales</taxon>
        <taxon>Planctomycetaceae</taxon>
        <taxon>Calycomorphotria</taxon>
    </lineage>
</organism>
<dbReference type="PANTHER" id="PTHR12110:SF53">
    <property type="entry name" value="BLR5974 PROTEIN"/>
    <property type="match status" value="1"/>
</dbReference>
<dbReference type="EMBL" id="CP036316">
    <property type="protein sequence ID" value="QDT63368.1"/>
    <property type="molecule type" value="Genomic_DNA"/>
</dbReference>
<dbReference type="AlphaFoldDB" id="A0A517T4S8"/>
<dbReference type="PROSITE" id="PS51318">
    <property type="entry name" value="TAT"/>
    <property type="match status" value="1"/>
</dbReference>
<evidence type="ECO:0000259" key="1">
    <source>
        <dbReference type="Pfam" id="PF01261"/>
    </source>
</evidence>
<dbReference type="RefSeq" id="WP_145259644.1">
    <property type="nucleotide sequence ID" value="NZ_CP036316.1"/>
</dbReference>
<sequence>MAIHRRDFLSNSALLAASTAFLGSGSQLLADHHESHGEGGKSIKPLFEISLAEWSLHTALRANEFTNLDFPRITKEEFSISAVEYVNQFFKDKAKDADYLKELDTRCKDNGVKSVLIMVDGEGNLGEPAENKRRAAVENHFKWVEAAKTLGCHSIRVNARSQGSFTDQLNLAADGLRQLCEFADDHEINVIVENHGGLSSNGAWLAAVMELTDHPRVGTLPDFGNFWITRPNAKKNITGEQYDRYKGVAQLMPYAKGVSAKSHDFDNKGNETATEYNRMLGLVTGWGYDGYIGIEYEGKKLGEFEGIKATKKLLERVRDDLTGHHHH</sequence>
<gene>
    <name evidence="2" type="ORF">V22_05890</name>
</gene>
<dbReference type="InterPro" id="IPR036237">
    <property type="entry name" value="Xyl_isomerase-like_sf"/>
</dbReference>
<dbReference type="InterPro" id="IPR013022">
    <property type="entry name" value="Xyl_isomerase-like_TIM-brl"/>
</dbReference>
<dbReference type="Proteomes" id="UP000319976">
    <property type="component" value="Chromosome"/>
</dbReference>
<dbReference type="GO" id="GO:0016853">
    <property type="term" value="F:isomerase activity"/>
    <property type="evidence" value="ECO:0007669"/>
    <property type="project" value="UniProtKB-KW"/>
</dbReference>
<dbReference type="OrthoDB" id="9810637at2"/>
<feature type="domain" description="Xylose isomerase-like TIM barrel" evidence="1">
    <location>
        <begin position="82"/>
        <end position="313"/>
    </location>
</feature>
<dbReference type="SUPFAM" id="SSF51658">
    <property type="entry name" value="Xylose isomerase-like"/>
    <property type="match status" value="1"/>
</dbReference>
<keyword evidence="3" id="KW-1185">Reference proteome</keyword>
<evidence type="ECO:0000313" key="3">
    <source>
        <dbReference type="Proteomes" id="UP000319976"/>
    </source>
</evidence>
<name>A0A517T4S8_9PLAN</name>
<dbReference type="InterPro" id="IPR050312">
    <property type="entry name" value="IolE/XylAMocC-like"/>
</dbReference>
<dbReference type="KEGG" id="chya:V22_05890"/>
<dbReference type="InterPro" id="IPR006311">
    <property type="entry name" value="TAT_signal"/>
</dbReference>
<protein>
    <submittedName>
        <fullName evidence="2">Xylose isomerase-like TIM barrel</fullName>
    </submittedName>
</protein>
<dbReference type="Pfam" id="PF01261">
    <property type="entry name" value="AP_endonuc_2"/>
    <property type="match status" value="1"/>
</dbReference>
<keyword evidence="2" id="KW-0413">Isomerase</keyword>